<evidence type="ECO:0000313" key="2">
    <source>
        <dbReference type="Proteomes" id="UP001163828"/>
    </source>
</evidence>
<evidence type="ECO:0008006" key="3">
    <source>
        <dbReference type="Google" id="ProtNLM"/>
    </source>
</evidence>
<protein>
    <recommendedName>
        <fullName evidence="3">MFS general substrate transporter</fullName>
    </recommendedName>
</protein>
<organism evidence="1 2">
    <name type="scientific">Lentinula boryana</name>
    <dbReference type="NCBI Taxonomy" id="40481"/>
    <lineage>
        <taxon>Eukaryota</taxon>
        <taxon>Fungi</taxon>
        <taxon>Dikarya</taxon>
        <taxon>Basidiomycota</taxon>
        <taxon>Agaricomycotina</taxon>
        <taxon>Agaricomycetes</taxon>
        <taxon>Agaricomycetidae</taxon>
        <taxon>Agaricales</taxon>
        <taxon>Marasmiineae</taxon>
        <taxon>Omphalotaceae</taxon>
        <taxon>Lentinula</taxon>
    </lineage>
</organism>
<comment type="caution">
    <text evidence="1">The sequence shown here is derived from an EMBL/GenBank/DDBJ whole genome shotgun (WGS) entry which is preliminary data.</text>
</comment>
<accession>A0ABQ8QA22</accession>
<name>A0ABQ8QA22_9AGAR</name>
<keyword evidence="2" id="KW-1185">Reference proteome</keyword>
<dbReference type="Proteomes" id="UP001163828">
    <property type="component" value="Unassembled WGS sequence"/>
</dbReference>
<sequence length="323" mass="36863">MKIYNVIEYGARLIPLTFSAAYCTLVFSNQPSRSEGMDEYAKTVLTEKEDVRVRDPIGFLVFGFFGVVWEEGECSGAVLSRDSRFSPSSNMGVWACSCEYHMYHKITVASCGMAQAMFYTGASIRQSVCSKYFSFLKIRFLRRESPRSCHYSIRLSSLTSSILTRPHGLATKSERCFYVEADTFSVPEPRFRGLPSFPSRTSGRSFSWQPRVYYKSFRLRFESIFDRHGTRKKVPLLLRKAATWQAGICMCMCNNDFEQLLFTPLSFDIYVQQISLQIIEDLAASWYTRGVLKDSFNECGYFFASIIADLLPASIKSFALSVI</sequence>
<gene>
    <name evidence="1" type="ORF">F5050DRAFT_327508</name>
</gene>
<dbReference type="EMBL" id="MU790660">
    <property type="protein sequence ID" value="KAJ3995298.1"/>
    <property type="molecule type" value="Genomic_DNA"/>
</dbReference>
<reference evidence="1" key="1">
    <citation type="submission" date="2022-08" db="EMBL/GenBank/DDBJ databases">
        <authorList>
            <consortium name="DOE Joint Genome Institute"/>
            <person name="Min B."/>
            <person name="Riley R."/>
            <person name="Sierra-Patev S."/>
            <person name="Naranjo-Ortiz M."/>
            <person name="Looney B."/>
            <person name="Konkel Z."/>
            <person name="Slot J.C."/>
            <person name="Sakamoto Y."/>
            <person name="Steenwyk J.L."/>
            <person name="Rokas A."/>
            <person name="Carro J."/>
            <person name="Camarero S."/>
            <person name="Ferreira P."/>
            <person name="Molpeceres G."/>
            <person name="Ruiz-Duenas F.J."/>
            <person name="Serrano A."/>
            <person name="Henrissat B."/>
            <person name="Drula E."/>
            <person name="Hughes K.W."/>
            <person name="Mata J.L."/>
            <person name="Ishikawa N.K."/>
            <person name="Vargas-Isla R."/>
            <person name="Ushijima S."/>
            <person name="Smith C.A."/>
            <person name="Ahrendt S."/>
            <person name="Andreopoulos W."/>
            <person name="He G."/>
            <person name="Labutti K."/>
            <person name="Lipzen A."/>
            <person name="Ng V."/>
            <person name="Sandor L."/>
            <person name="Barry K."/>
            <person name="Martinez A.T."/>
            <person name="Xiao Y."/>
            <person name="Gibbons J.G."/>
            <person name="Terashima K."/>
            <person name="Hibbett D.S."/>
            <person name="Grigoriev I.V."/>
        </authorList>
    </citation>
    <scope>NUCLEOTIDE SEQUENCE</scope>
    <source>
        <strain evidence="1">TFB10827</strain>
    </source>
</reference>
<evidence type="ECO:0000313" key="1">
    <source>
        <dbReference type="EMBL" id="KAJ3995298.1"/>
    </source>
</evidence>
<proteinExistence type="predicted"/>